<keyword evidence="3" id="KW-0325">Glycoprotein</keyword>
<feature type="region of interest" description="Disordered" evidence="4">
    <location>
        <begin position="1"/>
        <end position="24"/>
    </location>
</feature>
<evidence type="ECO:0000256" key="1">
    <source>
        <dbReference type="ARBA" id="ARBA00022729"/>
    </source>
</evidence>
<evidence type="ECO:0000256" key="2">
    <source>
        <dbReference type="ARBA" id="ARBA00022737"/>
    </source>
</evidence>
<dbReference type="EMBL" id="CP001778">
    <property type="protein sequence ID" value="ADD43222.1"/>
    <property type="molecule type" value="Genomic_DNA"/>
</dbReference>
<evidence type="ECO:0000256" key="3">
    <source>
        <dbReference type="ARBA" id="ARBA00023180"/>
    </source>
</evidence>
<proteinExistence type="predicted"/>
<dbReference type="KEGG" id="sna:Snas_3560"/>
<evidence type="ECO:0000313" key="5">
    <source>
        <dbReference type="EMBL" id="ADD43222.1"/>
    </source>
</evidence>
<dbReference type="SUPFAM" id="SSF69318">
    <property type="entry name" value="Integrin alpha N-terminal domain"/>
    <property type="match status" value="1"/>
</dbReference>
<accession>D3PWK0</accession>
<dbReference type="InterPro" id="IPR013519">
    <property type="entry name" value="Int_alpha_beta-p"/>
</dbReference>
<name>D3PWK0_STANL</name>
<gene>
    <name evidence="5" type="ordered locus">Snas_3560</name>
</gene>
<dbReference type="AlphaFoldDB" id="D3PWK0"/>
<dbReference type="Pfam" id="PF01839">
    <property type="entry name" value="FG-GAP"/>
    <property type="match status" value="1"/>
</dbReference>
<dbReference type="Proteomes" id="UP000000844">
    <property type="component" value="Chromosome"/>
</dbReference>
<dbReference type="Gene3D" id="2.130.10.130">
    <property type="entry name" value="Integrin alpha, N-terminal"/>
    <property type="match status" value="1"/>
</dbReference>
<dbReference type="InterPro" id="IPR013517">
    <property type="entry name" value="FG-GAP"/>
</dbReference>
<protein>
    <submittedName>
        <fullName evidence="5">Integrin alpha beta-propellor repeat protein</fullName>
    </submittedName>
</protein>
<keyword evidence="6" id="KW-1185">Reference proteome</keyword>
<dbReference type="HOGENOM" id="CLU_044344_0_0_11"/>
<dbReference type="InterPro" id="IPR028994">
    <property type="entry name" value="Integrin_alpha_N"/>
</dbReference>
<evidence type="ECO:0000313" key="6">
    <source>
        <dbReference type="Proteomes" id="UP000000844"/>
    </source>
</evidence>
<keyword evidence="1" id="KW-0732">Signal</keyword>
<reference evidence="5 6" key="1">
    <citation type="journal article" date="2009" name="Stand. Genomic Sci.">
        <title>Complete genome sequence of Stackebrandtia nassauensis type strain (LLR-40K-21).</title>
        <authorList>
            <person name="Munk C."/>
            <person name="Lapidus A."/>
            <person name="Copeland A."/>
            <person name="Jando M."/>
            <person name="Mayilraj S."/>
            <person name="Glavina Del Rio T."/>
            <person name="Nolan M."/>
            <person name="Chen F."/>
            <person name="Lucas S."/>
            <person name="Tice H."/>
            <person name="Cheng J.F."/>
            <person name="Han C."/>
            <person name="Detter J.C."/>
            <person name="Bruce D."/>
            <person name="Goodwin L."/>
            <person name="Chain P."/>
            <person name="Pitluck S."/>
            <person name="Goker M."/>
            <person name="Ovchinikova G."/>
            <person name="Pati A."/>
            <person name="Ivanova N."/>
            <person name="Mavromatis K."/>
            <person name="Chen A."/>
            <person name="Palaniappan K."/>
            <person name="Land M."/>
            <person name="Hauser L."/>
            <person name="Chang Y.J."/>
            <person name="Jeffries C.D."/>
            <person name="Bristow J."/>
            <person name="Eisen J.A."/>
            <person name="Markowitz V."/>
            <person name="Hugenholtz P."/>
            <person name="Kyrpides N.C."/>
            <person name="Klenk H.P."/>
        </authorList>
    </citation>
    <scope>NUCLEOTIDE SEQUENCE [LARGE SCALE GENOMIC DNA]</scope>
    <source>
        <strain evidence="6">DSM 44728 / CIP 108903 / NRRL B-16338 / NBRC 102104 / LLR-40K-21</strain>
    </source>
</reference>
<organism evidence="5 6">
    <name type="scientific">Stackebrandtia nassauensis (strain DSM 44728 / CIP 108903 / NRRL B-16338 / NBRC 102104 / LLR-40K-21)</name>
    <dbReference type="NCBI Taxonomy" id="446470"/>
    <lineage>
        <taxon>Bacteria</taxon>
        <taxon>Bacillati</taxon>
        <taxon>Actinomycetota</taxon>
        <taxon>Actinomycetes</taxon>
        <taxon>Glycomycetales</taxon>
        <taxon>Glycomycetaceae</taxon>
        <taxon>Stackebrandtia</taxon>
    </lineage>
</organism>
<dbReference type="GO" id="GO:0007229">
    <property type="term" value="P:integrin-mediated signaling pathway"/>
    <property type="evidence" value="ECO:0007669"/>
    <property type="project" value="UniProtKB-KW"/>
</dbReference>
<dbReference type="STRING" id="446470.Snas_3560"/>
<dbReference type="SMART" id="SM00191">
    <property type="entry name" value="Int_alpha"/>
    <property type="match status" value="2"/>
</dbReference>
<dbReference type="eggNOG" id="COG5555">
    <property type="taxonomic scope" value="Bacteria"/>
</dbReference>
<evidence type="ECO:0000256" key="4">
    <source>
        <dbReference type="SAM" id="MobiDB-lite"/>
    </source>
</evidence>
<keyword evidence="2" id="KW-0677">Repeat</keyword>
<keyword evidence="5" id="KW-0401">Integrin</keyword>
<sequence length="472" mass="49523">MAVPASAGDHITDPIDDFDCDDQRDAVDPDRYATVNGHTNAGAITIQVSGDGGIMTLTQASPGIAGGPEEDDLFSSIYTSFDDNGDGCDDLVIAAPFEDLVAGNGSEATDAGMIWIVPGSPDGLRPEESRAVNLHTPGIPGAVGKFHRFGLSLAGGNTITHEPYLLIGAPGYTVGKTGYAAGAVYYARGDETYQLTQDSSGVPGVAEPRDYFGEYIVATNRYIAVSAPGEAIGDRSSSGMVHVFIHTITDAHLRSLSSFHQNTDGIYGVAESGDRFGGSLSIINYQHTLDAPIGAAISVGTPGEQVGAGGRTYNGMAHLIRHDNTGEPVQQSYVHQDLPGVDGIVEVHDRFGFNTVVSATTSSDIGTPSTTAWTVASWELPDEDGGDGYNDPQVQVFPATGDPGDNDHTIAHDDYGLPLLTVQDIESLQASYTYLYIGVPGLPGQPSEVYGIPWQNVLGGQNAPVIKIRVQP</sequence>